<keyword evidence="1" id="KW-0472">Membrane</keyword>
<dbReference type="Pfam" id="PF26119">
    <property type="entry name" value="DUF8036"/>
    <property type="match status" value="1"/>
</dbReference>
<feature type="transmembrane region" description="Helical" evidence="1">
    <location>
        <begin position="112"/>
        <end position="132"/>
    </location>
</feature>
<name>A0AAV3SB18_9EURY</name>
<feature type="transmembrane region" description="Helical" evidence="1">
    <location>
        <begin position="12"/>
        <end position="38"/>
    </location>
</feature>
<proteinExistence type="predicted"/>
<protein>
    <submittedName>
        <fullName evidence="2">Uncharacterized protein</fullName>
    </submittedName>
</protein>
<reference evidence="2 3" key="1">
    <citation type="journal article" date="2019" name="Int. J. Syst. Evol. Microbiol.">
        <title>The Global Catalogue of Microorganisms (GCM) 10K type strain sequencing project: providing services to taxonomists for standard genome sequencing and annotation.</title>
        <authorList>
            <consortium name="The Broad Institute Genomics Platform"/>
            <consortium name="The Broad Institute Genome Sequencing Center for Infectious Disease"/>
            <person name="Wu L."/>
            <person name="Ma J."/>
        </authorList>
    </citation>
    <scope>NUCLEOTIDE SEQUENCE [LARGE SCALE GENOMIC DNA]</scope>
    <source>
        <strain evidence="2 3">JCM 16330</strain>
    </source>
</reference>
<evidence type="ECO:0000313" key="3">
    <source>
        <dbReference type="Proteomes" id="UP001500837"/>
    </source>
</evidence>
<feature type="transmembrane region" description="Helical" evidence="1">
    <location>
        <begin position="50"/>
        <end position="70"/>
    </location>
</feature>
<comment type="caution">
    <text evidence="2">The sequence shown here is derived from an EMBL/GenBank/DDBJ whole genome shotgun (WGS) entry which is preliminary data.</text>
</comment>
<evidence type="ECO:0000313" key="2">
    <source>
        <dbReference type="EMBL" id="GAA0313099.1"/>
    </source>
</evidence>
<dbReference type="AlphaFoldDB" id="A0AAV3SB18"/>
<keyword evidence="1" id="KW-0812">Transmembrane</keyword>
<accession>A0AAV3SB18</accession>
<feature type="transmembrane region" description="Helical" evidence="1">
    <location>
        <begin position="82"/>
        <end position="106"/>
    </location>
</feature>
<dbReference type="RefSeq" id="WP_343749368.1">
    <property type="nucleotide sequence ID" value="NZ_BAAABL010000092.1"/>
</dbReference>
<organism evidence="2 3">
    <name type="scientific">Halarchaeum salinum</name>
    <dbReference type="NCBI Taxonomy" id="489912"/>
    <lineage>
        <taxon>Archaea</taxon>
        <taxon>Methanobacteriati</taxon>
        <taxon>Methanobacteriota</taxon>
        <taxon>Stenosarchaea group</taxon>
        <taxon>Halobacteria</taxon>
        <taxon>Halobacteriales</taxon>
        <taxon>Halobacteriaceae</taxon>
    </lineage>
</organism>
<dbReference type="EMBL" id="BAAABL010000092">
    <property type="protein sequence ID" value="GAA0313099.1"/>
    <property type="molecule type" value="Genomic_DNA"/>
</dbReference>
<dbReference type="InterPro" id="IPR058349">
    <property type="entry name" value="DUF8036"/>
</dbReference>
<evidence type="ECO:0000256" key="1">
    <source>
        <dbReference type="SAM" id="Phobius"/>
    </source>
</evidence>
<keyword evidence="1" id="KW-1133">Transmembrane helix</keyword>
<dbReference type="Proteomes" id="UP001500837">
    <property type="component" value="Unassembled WGS sequence"/>
</dbReference>
<keyword evidence="3" id="KW-1185">Reference proteome</keyword>
<sequence>MSTDRVALRRTAALFVVATAIAAGVVFALPAFLIPFYPPGVFGVLVRLKLFFATLAVVLLAALVVVYARLYRDVPTGFTRGLLLFTVALLLYAATANPLVPLLLGFGPFQPIGPFTFLPELFACVAALVLYYQSNT</sequence>
<gene>
    <name evidence="2" type="ORF">GCM10009066_27770</name>
</gene>